<dbReference type="RefSeq" id="WP_020831909.1">
    <property type="nucleotide sequence ID" value="NZ_CAMFJW010000002.1"/>
</dbReference>
<accession>A0A380ANX1</accession>
<dbReference type="GeneID" id="29906648"/>
<dbReference type="Proteomes" id="UP000317572">
    <property type="component" value="Chromosome"/>
</dbReference>
<gene>
    <name evidence="1" type="ORF">EGO53_26315</name>
</gene>
<name>A0A380ANX1_SERLI</name>
<evidence type="ECO:0000313" key="2">
    <source>
        <dbReference type="Proteomes" id="UP000317572"/>
    </source>
</evidence>
<dbReference type="AlphaFoldDB" id="A0A380ANX1"/>
<accession>A0A515D3S9</accession>
<proteinExistence type="predicted"/>
<protein>
    <submittedName>
        <fullName evidence="1">Uncharacterized protein</fullName>
    </submittedName>
</protein>
<reference evidence="1 2" key="1">
    <citation type="submission" date="2018-11" db="EMBL/GenBank/DDBJ databases">
        <title>The first complete genome of Serratia liquefaciens isolated from metalophyte plant revel distinctness adaptive mechanisms in an extreme habitat.</title>
        <authorList>
            <person name="Caneschi W.L."/>
            <person name="Sanchez A.B."/>
            <person name="Felestrino E.B."/>
            <person name="Assis R.A.B."/>
            <person name="Lemes C.G.C."/>
            <person name="Cordeiro I.F."/>
            <person name="Fonseca N.P."/>
            <person name="Villa M."/>
            <person name="Vieira I.T."/>
            <person name="Moraes L.A."/>
            <person name="Kamino L.H.Y."/>
            <person name="do Carmo F."/>
            <person name="Garcia C.M."/>
            <person name="Almeida N.F."/>
            <person name="Silva R.S."/>
            <person name="Ferro J.A."/>
            <person name="Ferro M.I.T."/>
            <person name="Varani A.M."/>
            <person name="Ferreira R.M."/>
            <person name="dos Santos V.L."/>
            <person name="Silva U.C."/>
            <person name="Setubal J.C."/>
            <person name="Moreira L.M."/>
        </authorList>
    </citation>
    <scope>NUCLEOTIDE SEQUENCE [LARGE SCALE GENOMIC DNA]</scope>
    <source>
        <strain evidence="1 2">FG3</strain>
    </source>
</reference>
<organism evidence="1 2">
    <name type="scientific">Serratia liquefaciens</name>
    <dbReference type="NCBI Taxonomy" id="614"/>
    <lineage>
        <taxon>Bacteria</taxon>
        <taxon>Pseudomonadati</taxon>
        <taxon>Pseudomonadota</taxon>
        <taxon>Gammaproteobacteria</taxon>
        <taxon>Enterobacterales</taxon>
        <taxon>Yersiniaceae</taxon>
        <taxon>Serratia</taxon>
    </lineage>
</organism>
<sequence length="125" mass="13497">MTKSGWSLVVLLAAMTLWTLLAWGASGVLAWLPSLTGLAQRGSAELAPPLAGLLSLVPQALLESWLPLLQQLGDWLASYFPQLITWAGYLVWLVWGLGMLALLLLGALARRILLSDTPDKLPPRA</sequence>
<evidence type="ECO:0000313" key="1">
    <source>
        <dbReference type="EMBL" id="QDL35069.1"/>
    </source>
</evidence>
<dbReference type="EMBL" id="CP033893">
    <property type="protein sequence ID" value="QDL35069.1"/>
    <property type="molecule type" value="Genomic_DNA"/>
</dbReference>